<keyword evidence="1" id="KW-0812">Transmembrane</keyword>
<accession>A0A8D5FG28</accession>
<dbReference type="GO" id="GO:0043683">
    <property type="term" value="P:type IV pilus assembly"/>
    <property type="evidence" value="ECO:0007669"/>
    <property type="project" value="InterPro"/>
</dbReference>
<dbReference type="InterPro" id="IPR032092">
    <property type="entry name" value="PilW"/>
</dbReference>
<evidence type="ECO:0008006" key="4">
    <source>
        <dbReference type="Google" id="ProtNLM"/>
    </source>
</evidence>
<dbReference type="PROSITE" id="PS00409">
    <property type="entry name" value="PROKAR_NTER_METHYL"/>
    <property type="match status" value="1"/>
</dbReference>
<dbReference type="RefSeq" id="WP_228857073.1">
    <property type="nucleotide sequence ID" value="NZ_AP024086.1"/>
</dbReference>
<dbReference type="AlphaFoldDB" id="A0A8D5FG28"/>
<protein>
    <recommendedName>
        <fullName evidence="4">Prepilin-type N-terminal cleavage/methylation domain-containing protein</fullName>
    </recommendedName>
</protein>
<dbReference type="Pfam" id="PF07963">
    <property type="entry name" value="N_methyl"/>
    <property type="match status" value="1"/>
</dbReference>
<reference evidence="2" key="1">
    <citation type="submission" date="2020-09" db="EMBL/GenBank/DDBJ databases">
        <title>Desulfogranum mesoprofundum gen. nov., sp. nov., a novel mesophilic, sulfate-reducing chemolithoautotroph isolated from a deep-sea hydrothermal vent chimney in the Suiyo Seamount.</title>
        <authorList>
            <person name="Hashimoto Y."/>
            <person name="Nakagawa S."/>
        </authorList>
    </citation>
    <scope>NUCLEOTIDE SEQUENCE</scope>
    <source>
        <strain evidence="2">KT2</strain>
    </source>
</reference>
<proteinExistence type="predicted"/>
<dbReference type="Pfam" id="PF16074">
    <property type="entry name" value="PilW"/>
    <property type="match status" value="1"/>
</dbReference>
<dbReference type="Proteomes" id="UP000826725">
    <property type="component" value="Chromosome"/>
</dbReference>
<gene>
    <name evidence="2" type="ORF">DGMP_16950</name>
</gene>
<dbReference type="EMBL" id="AP024086">
    <property type="protein sequence ID" value="BCL61002.1"/>
    <property type="molecule type" value="Genomic_DNA"/>
</dbReference>
<dbReference type="InterPro" id="IPR012902">
    <property type="entry name" value="N_methyl_site"/>
</dbReference>
<name>A0A8D5FG28_9BACT</name>
<keyword evidence="3" id="KW-1185">Reference proteome</keyword>
<sequence>MTVYYYKKSSNISGFTLVELMIALLVSSIVAGAIYFVYTGQQNIYTRQEVVVDMQQNLRAGLYLVGQELRMAGYDPSGNAGAGIVTATSNTINFTQDITDNAGTATDGDGDIADANENVTLAFNAATLQLTRNTGGGAQPFVDNVDFIEFAYTLEDGTVTLAPNPSTLDQIRTVQISMLVRTATPEVNYLNTLTYTTPFGTVINGGPYNDNFRRRFLYTTVQCRNIGL</sequence>
<feature type="transmembrane region" description="Helical" evidence="1">
    <location>
        <begin position="12"/>
        <end position="38"/>
    </location>
</feature>
<keyword evidence="1" id="KW-1133">Transmembrane helix</keyword>
<dbReference type="NCBIfam" id="TIGR02532">
    <property type="entry name" value="IV_pilin_GFxxxE"/>
    <property type="match status" value="1"/>
</dbReference>
<evidence type="ECO:0000313" key="2">
    <source>
        <dbReference type="EMBL" id="BCL61002.1"/>
    </source>
</evidence>
<evidence type="ECO:0000313" key="3">
    <source>
        <dbReference type="Proteomes" id="UP000826725"/>
    </source>
</evidence>
<dbReference type="KEGG" id="dbk:DGMP_16950"/>
<organism evidence="2 3">
    <name type="scientific">Desulfomarina profundi</name>
    <dbReference type="NCBI Taxonomy" id="2772557"/>
    <lineage>
        <taxon>Bacteria</taxon>
        <taxon>Pseudomonadati</taxon>
        <taxon>Thermodesulfobacteriota</taxon>
        <taxon>Desulfobulbia</taxon>
        <taxon>Desulfobulbales</taxon>
        <taxon>Desulfobulbaceae</taxon>
        <taxon>Desulfomarina</taxon>
    </lineage>
</organism>
<evidence type="ECO:0000256" key="1">
    <source>
        <dbReference type="SAM" id="Phobius"/>
    </source>
</evidence>
<keyword evidence="1" id="KW-0472">Membrane</keyword>